<dbReference type="InterPro" id="IPR002052">
    <property type="entry name" value="DNA_methylase_N6_adenine_CS"/>
</dbReference>
<dbReference type="InterPro" id="IPR050953">
    <property type="entry name" value="N4_N6_ade-DNA_methylase"/>
</dbReference>
<dbReference type="RefSeq" id="WP_315728796.1">
    <property type="nucleotide sequence ID" value="NZ_JAVUPU010000018.1"/>
</dbReference>
<evidence type="ECO:0000256" key="2">
    <source>
        <dbReference type="ARBA" id="ARBA00011900"/>
    </source>
</evidence>
<dbReference type="InterPro" id="IPR003356">
    <property type="entry name" value="DNA_methylase_A-5"/>
</dbReference>
<keyword evidence="3 10" id="KW-0489">Methyltransferase</keyword>
<name>A0ABU3QDM7_9SPHN</name>
<feature type="region of interest" description="Disordered" evidence="8">
    <location>
        <begin position="351"/>
        <end position="374"/>
    </location>
</feature>
<evidence type="ECO:0000313" key="11">
    <source>
        <dbReference type="Proteomes" id="UP001259572"/>
    </source>
</evidence>
<comment type="caution">
    <text evidence="10">The sequence shown here is derived from an EMBL/GenBank/DDBJ whole genome shotgun (WGS) entry which is preliminary data.</text>
</comment>
<keyword evidence="4" id="KW-0808">Transferase</keyword>
<sequence length="374" mass="40031">MDAIYTPPDLAKFLAEASTLASPRSVADFAAGDGALLRAAAARWPGAKLFGSDIDEQAVASIEALLPGCDTMLVDFLADASNRLLADRLFDLILLNPPFSGRGNRRYSAEIEGVDHKASKALAFAARALAYLAPGGEIIAILPASTLTSERDAALRKAMRAWGHVEQIGDVWRTAFKSHAVAVTVLRITRAKPKRKTISKPTLISLRPFAVEMTRGSLSVHEHVTTDTGPRFIHTTDLQRNCLLPSDRRASSAHRTISGPAVLIPRVGRPSSDKVVLLASGEAVLSDCVIALQTIPVGSEQALADLLVENWESLKTAYGGSCASYTTLKRLTKALLRFGLASSIRREERQPARAKAGLIEPPSIGQVAKKRSAG</sequence>
<dbReference type="SUPFAM" id="SSF53335">
    <property type="entry name" value="S-adenosyl-L-methionine-dependent methyltransferases"/>
    <property type="match status" value="1"/>
</dbReference>
<evidence type="ECO:0000256" key="6">
    <source>
        <dbReference type="ARBA" id="ARBA00023125"/>
    </source>
</evidence>
<keyword evidence="5" id="KW-0680">Restriction system</keyword>
<evidence type="ECO:0000256" key="8">
    <source>
        <dbReference type="SAM" id="MobiDB-lite"/>
    </source>
</evidence>
<dbReference type="Gene3D" id="3.40.50.150">
    <property type="entry name" value="Vaccinia Virus protein VP39"/>
    <property type="match status" value="1"/>
</dbReference>
<dbReference type="PANTHER" id="PTHR33841:SF6">
    <property type="entry name" value="TYPE II METHYLTRANSFERASE M.HINDII"/>
    <property type="match status" value="1"/>
</dbReference>
<feature type="domain" description="DNA methylase adenine-specific" evidence="9">
    <location>
        <begin position="4"/>
        <end position="196"/>
    </location>
</feature>
<keyword evidence="11" id="KW-1185">Reference proteome</keyword>
<protein>
    <recommendedName>
        <fullName evidence="2">site-specific DNA-methyltransferase (adenine-specific)</fullName>
        <ecNumber evidence="2">2.1.1.72</ecNumber>
    </recommendedName>
</protein>
<dbReference type="PRINTS" id="PR00507">
    <property type="entry name" value="N12N6MTFRASE"/>
</dbReference>
<organism evidence="10 11">
    <name type="scientific">Sphingosinicella rhizophila</name>
    <dbReference type="NCBI Taxonomy" id="3050082"/>
    <lineage>
        <taxon>Bacteria</taxon>
        <taxon>Pseudomonadati</taxon>
        <taxon>Pseudomonadota</taxon>
        <taxon>Alphaproteobacteria</taxon>
        <taxon>Sphingomonadales</taxon>
        <taxon>Sphingosinicellaceae</taxon>
        <taxon>Sphingosinicella</taxon>
    </lineage>
</organism>
<dbReference type="PROSITE" id="PS00092">
    <property type="entry name" value="N6_MTASE"/>
    <property type="match status" value="1"/>
</dbReference>
<comment type="similarity">
    <text evidence="1">Belongs to the N(4)/N(6)-methyltransferase family.</text>
</comment>
<dbReference type="Proteomes" id="UP001259572">
    <property type="component" value="Unassembled WGS sequence"/>
</dbReference>
<evidence type="ECO:0000256" key="3">
    <source>
        <dbReference type="ARBA" id="ARBA00022603"/>
    </source>
</evidence>
<reference evidence="10 11" key="1">
    <citation type="submission" date="2023-05" db="EMBL/GenBank/DDBJ databases">
        <authorList>
            <person name="Guo Y."/>
        </authorList>
    </citation>
    <scope>NUCLEOTIDE SEQUENCE [LARGE SCALE GENOMIC DNA]</scope>
    <source>
        <strain evidence="10 11">GR2756</strain>
    </source>
</reference>
<dbReference type="GO" id="GO:0008168">
    <property type="term" value="F:methyltransferase activity"/>
    <property type="evidence" value="ECO:0007669"/>
    <property type="project" value="UniProtKB-KW"/>
</dbReference>
<evidence type="ECO:0000313" key="10">
    <source>
        <dbReference type="EMBL" id="MDT9601075.1"/>
    </source>
</evidence>
<gene>
    <name evidence="10" type="ORF">RQX22_19155</name>
</gene>
<comment type="catalytic activity">
    <reaction evidence="7">
        <text>a 2'-deoxyadenosine in DNA + S-adenosyl-L-methionine = an N(6)-methyl-2'-deoxyadenosine in DNA + S-adenosyl-L-homocysteine + H(+)</text>
        <dbReference type="Rhea" id="RHEA:15197"/>
        <dbReference type="Rhea" id="RHEA-COMP:12418"/>
        <dbReference type="Rhea" id="RHEA-COMP:12419"/>
        <dbReference type="ChEBI" id="CHEBI:15378"/>
        <dbReference type="ChEBI" id="CHEBI:57856"/>
        <dbReference type="ChEBI" id="CHEBI:59789"/>
        <dbReference type="ChEBI" id="CHEBI:90615"/>
        <dbReference type="ChEBI" id="CHEBI:90616"/>
        <dbReference type="EC" id="2.1.1.72"/>
    </reaction>
</comment>
<keyword evidence="6" id="KW-0238">DNA-binding</keyword>
<proteinExistence type="inferred from homology"/>
<dbReference type="Pfam" id="PF02384">
    <property type="entry name" value="N6_Mtase"/>
    <property type="match status" value="1"/>
</dbReference>
<dbReference type="EMBL" id="JAVUPU010000018">
    <property type="protein sequence ID" value="MDT9601075.1"/>
    <property type="molecule type" value="Genomic_DNA"/>
</dbReference>
<evidence type="ECO:0000259" key="9">
    <source>
        <dbReference type="Pfam" id="PF02384"/>
    </source>
</evidence>
<accession>A0ABU3QDM7</accession>
<evidence type="ECO:0000256" key="7">
    <source>
        <dbReference type="ARBA" id="ARBA00047942"/>
    </source>
</evidence>
<evidence type="ECO:0000256" key="1">
    <source>
        <dbReference type="ARBA" id="ARBA00006594"/>
    </source>
</evidence>
<dbReference type="PANTHER" id="PTHR33841">
    <property type="entry name" value="DNA METHYLTRANSFERASE YEEA-RELATED"/>
    <property type="match status" value="1"/>
</dbReference>
<evidence type="ECO:0000256" key="5">
    <source>
        <dbReference type="ARBA" id="ARBA00022747"/>
    </source>
</evidence>
<evidence type="ECO:0000256" key="4">
    <source>
        <dbReference type="ARBA" id="ARBA00022679"/>
    </source>
</evidence>
<dbReference type="InterPro" id="IPR029063">
    <property type="entry name" value="SAM-dependent_MTases_sf"/>
</dbReference>
<dbReference type="GO" id="GO:0032259">
    <property type="term" value="P:methylation"/>
    <property type="evidence" value="ECO:0007669"/>
    <property type="project" value="UniProtKB-KW"/>
</dbReference>
<dbReference type="EC" id="2.1.1.72" evidence="2"/>